<dbReference type="PROSITE" id="PS51257">
    <property type="entry name" value="PROKAR_LIPOPROTEIN"/>
    <property type="match status" value="1"/>
</dbReference>
<proteinExistence type="predicted"/>
<evidence type="ECO:0000256" key="1">
    <source>
        <dbReference type="SAM" id="SignalP"/>
    </source>
</evidence>
<organism evidence="2 3">
    <name type="scientific">Candidatus Glassbacteria bacterium RIFCSPLOWO2_12_FULL_58_11</name>
    <dbReference type="NCBI Taxonomy" id="1817867"/>
    <lineage>
        <taxon>Bacteria</taxon>
        <taxon>Candidatus Glassiibacteriota</taxon>
    </lineage>
</organism>
<reference evidence="2 3" key="1">
    <citation type="journal article" date="2016" name="Nat. Commun.">
        <title>Thousands of microbial genomes shed light on interconnected biogeochemical processes in an aquifer system.</title>
        <authorList>
            <person name="Anantharaman K."/>
            <person name="Brown C.T."/>
            <person name="Hug L.A."/>
            <person name="Sharon I."/>
            <person name="Castelle C.J."/>
            <person name="Probst A.J."/>
            <person name="Thomas B.C."/>
            <person name="Singh A."/>
            <person name="Wilkins M.J."/>
            <person name="Karaoz U."/>
            <person name="Brodie E.L."/>
            <person name="Williams K.H."/>
            <person name="Hubbard S.S."/>
            <person name="Banfield J.F."/>
        </authorList>
    </citation>
    <scope>NUCLEOTIDE SEQUENCE [LARGE SCALE GENOMIC DNA]</scope>
</reference>
<dbReference type="Gene3D" id="2.40.160.60">
    <property type="entry name" value="Outer membrane protein transport protein (OMPP1/FadL/TodX)"/>
    <property type="match status" value="1"/>
</dbReference>
<dbReference type="EMBL" id="MFIX01000229">
    <property type="protein sequence ID" value="OGG01019.1"/>
    <property type="molecule type" value="Genomic_DNA"/>
</dbReference>
<sequence>MRKITLFQPVLLLALLACPGYLAAGGSDVTAGAFASFPVSVRGAGMGGTYTAVVRRTGAAYHNPAWLGYADTRSAGLSYADLSSLGLVRNVYLEYVQPDKGYGASGIYWNWRGTTVEGPGGIGELGYAENTVCYALGKRLGDYLSAGVAVKGYFISTDIVDTGGKGAGLDLALYAEPDPFSTVGVVLRNALSRLSWDSGLSDGLPMEIDLGGSYLIVEGLLAAAELHFERGHYGSFGAGAEYEILPETFFIRGGVTRRFDRTTPSFGLGYQREVFRFDYAAEIDAGHAGIGTTHRVGMSLDF</sequence>
<comment type="caution">
    <text evidence="2">The sequence shown here is derived from an EMBL/GenBank/DDBJ whole genome shotgun (WGS) entry which is preliminary data.</text>
</comment>
<feature type="signal peptide" evidence="1">
    <location>
        <begin position="1"/>
        <end position="23"/>
    </location>
</feature>
<dbReference type="AlphaFoldDB" id="A0A1F5YLE6"/>
<gene>
    <name evidence="2" type="ORF">A3F83_12710</name>
</gene>
<evidence type="ECO:0000313" key="3">
    <source>
        <dbReference type="Proteomes" id="UP000179129"/>
    </source>
</evidence>
<feature type="chain" id="PRO_5009522499" description="PorV/PorQ family protein" evidence="1">
    <location>
        <begin position="24"/>
        <end position="302"/>
    </location>
</feature>
<dbReference type="STRING" id="1817867.A3F83_12710"/>
<evidence type="ECO:0000313" key="2">
    <source>
        <dbReference type="EMBL" id="OGG01019.1"/>
    </source>
</evidence>
<protein>
    <recommendedName>
        <fullName evidence="4">PorV/PorQ family protein</fullName>
    </recommendedName>
</protein>
<accession>A0A1F5YLE6</accession>
<keyword evidence="1" id="KW-0732">Signal</keyword>
<evidence type="ECO:0008006" key="4">
    <source>
        <dbReference type="Google" id="ProtNLM"/>
    </source>
</evidence>
<name>A0A1F5YLE6_9BACT</name>
<dbReference type="Proteomes" id="UP000179129">
    <property type="component" value="Unassembled WGS sequence"/>
</dbReference>